<organism evidence="1 2">
    <name type="scientific">Plakobranchus ocellatus</name>
    <dbReference type="NCBI Taxonomy" id="259542"/>
    <lineage>
        <taxon>Eukaryota</taxon>
        <taxon>Metazoa</taxon>
        <taxon>Spiralia</taxon>
        <taxon>Lophotrochozoa</taxon>
        <taxon>Mollusca</taxon>
        <taxon>Gastropoda</taxon>
        <taxon>Heterobranchia</taxon>
        <taxon>Euthyneura</taxon>
        <taxon>Panpulmonata</taxon>
        <taxon>Sacoglossa</taxon>
        <taxon>Placobranchoidea</taxon>
        <taxon>Plakobranchidae</taxon>
        <taxon>Plakobranchus</taxon>
    </lineage>
</organism>
<comment type="caution">
    <text evidence="1">The sequence shown here is derived from an EMBL/GenBank/DDBJ whole genome shotgun (WGS) entry which is preliminary data.</text>
</comment>
<reference evidence="1 2" key="1">
    <citation type="journal article" date="2021" name="Elife">
        <title>Chloroplast acquisition without the gene transfer in kleptoplastic sea slugs, Plakobranchus ocellatus.</title>
        <authorList>
            <person name="Maeda T."/>
            <person name="Takahashi S."/>
            <person name="Yoshida T."/>
            <person name="Shimamura S."/>
            <person name="Takaki Y."/>
            <person name="Nagai Y."/>
            <person name="Toyoda A."/>
            <person name="Suzuki Y."/>
            <person name="Arimoto A."/>
            <person name="Ishii H."/>
            <person name="Satoh N."/>
            <person name="Nishiyama T."/>
            <person name="Hasebe M."/>
            <person name="Maruyama T."/>
            <person name="Minagawa J."/>
            <person name="Obokata J."/>
            <person name="Shigenobu S."/>
        </authorList>
    </citation>
    <scope>NUCLEOTIDE SEQUENCE [LARGE SCALE GENOMIC DNA]</scope>
</reference>
<protein>
    <recommendedName>
        <fullName evidence="3">Secreted protein</fullName>
    </recommendedName>
</protein>
<evidence type="ECO:0000313" key="2">
    <source>
        <dbReference type="Proteomes" id="UP000735302"/>
    </source>
</evidence>
<dbReference type="AlphaFoldDB" id="A0AAV3ZVU0"/>
<gene>
    <name evidence="1" type="ORF">PoB_002547800</name>
</gene>
<dbReference type="Proteomes" id="UP000735302">
    <property type="component" value="Unassembled WGS sequence"/>
</dbReference>
<sequence>MTRCACVAMPLRFKSVFTKARTVKVVVLLFLIVALHAPVMSMYRATRRTNSLTNATSVYLTRQNAVLINRFNNGLNRTFLLWFTLIIMRVRHESQA</sequence>
<accession>A0AAV3ZVU0</accession>
<dbReference type="EMBL" id="BLXT01002928">
    <property type="protein sequence ID" value="GFN98972.1"/>
    <property type="molecule type" value="Genomic_DNA"/>
</dbReference>
<name>A0AAV3ZVU0_9GAST</name>
<evidence type="ECO:0008006" key="3">
    <source>
        <dbReference type="Google" id="ProtNLM"/>
    </source>
</evidence>
<keyword evidence="2" id="KW-1185">Reference proteome</keyword>
<evidence type="ECO:0000313" key="1">
    <source>
        <dbReference type="EMBL" id="GFN98972.1"/>
    </source>
</evidence>
<proteinExistence type="predicted"/>